<reference evidence="2" key="1">
    <citation type="submission" date="2016-10" db="EMBL/GenBank/DDBJ databases">
        <authorList>
            <person name="Varghese N."/>
            <person name="Submissions S."/>
        </authorList>
    </citation>
    <scope>NUCLEOTIDE SEQUENCE [LARGE SCALE GENOMIC DNA]</scope>
    <source>
        <strain evidence="2">JS21-1</strain>
    </source>
</reference>
<evidence type="ECO:0000313" key="2">
    <source>
        <dbReference type="Proteomes" id="UP000199214"/>
    </source>
</evidence>
<organism evidence="1 2">
    <name type="scientific">Sphingomonas palmae</name>
    <dbReference type="NCBI Taxonomy" id="1855283"/>
    <lineage>
        <taxon>Bacteria</taxon>
        <taxon>Pseudomonadati</taxon>
        <taxon>Pseudomonadota</taxon>
        <taxon>Alphaproteobacteria</taxon>
        <taxon>Sphingomonadales</taxon>
        <taxon>Sphingomonadaceae</taxon>
        <taxon>Sphingomonas</taxon>
    </lineage>
</organism>
<dbReference type="AlphaFoldDB" id="A0A1H7JCB5"/>
<dbReference type="EMBL" id="FNZZ01000001">
    <property type="protein sequence ID" value="SEK70945.1"/>
    <property type="molecule type" value="Genomic_DNA"/>
</dbReference>
<sequence>MSDANDDWPGRRIDHAAFAAALAERRAALGEPEMQRNAGSNRTASKKTLLAAIKQTGKRW</sequence>
<evidence type="ECO:0000313" key="1">
    <source>
        <dbReference type="EMBL" id="SEK70945.1"/>
    </source>
</evidence>
<keyword evidence="2" id="KW-1185">Reference proteome</keyword>
<accession>A0A1H7JCB5</accession>
<dbReference type="STRING" id="1855283.SAMN05216382_0962"/>
<dbReference type="OrthoDB" id="7509395at2"/>
<dbReference type="RefSeq" id="WP_093003680.1">
    <property type="nucleotide sequence ID" value="NZ_FNZZ01000001.1"/>
</dbReference>
<protein>
    <submittedName>
        <fullName evidence="1">Uncharacterized protein</fullName>
    </submittedName>
</protein>
<proteinExistence type="predicted"/>
<gene>
    <name evidence="1" type="ORF">SAMN05216382_0962</name>
</gene>
<dbReference type="Proteomes" id="UP000199214">
    <property type="component" value="Unassembled WGS sequence"/>
</dbReference>
<name>A0A1H7JCB5_9SPHN</name>